<keyword evidence="2" id="KW-0812">Transmembrane</keyword>
<keyword evidence="2" id="KW-0472">Membrane</keyword>
<proteinExistence type="predicted"/>
<feature type="compositionally biased region" description="Pro residues" evidence="1">
    <location>
        <begin position="71"/>
        <end position="84"/>
    </location>
</feature>
<feature type="region of interest" description="Disordered" evidence="1">
    <location>
        <begin position="1"/>
        <end position="85"/>
    </location>
</feature>
<dbReference type="EMBL" id="KN042434">
    <property type="protein sequence ID" value="KFH62030.1"/>
    <property type="molecule type" value="Genomic_DNA"/>
</dbReference>
<evidence type="ECO:0000313" key="3">
    <source>
        <dbReference type="EMBL" id="KFH62030.1"/>
    </source>
</evidence>
<accession>A0A086TJA3</accession>
<evidence type="ECO:0000256" key="2">
    <source>
        <dbReference type="SAM" id="Phobius"/>
    </source>
</evidence>
<gene>
    <name evidence="3" type="ORF">MVEG_12184</name>
</gene>
<dbReference type="AlphaFoldDB" id="A0A086TJA3"/>
<name>A0A086TJA3_9FUNG</name>
<keyword evidence="2" id="KW-1133">Transmembrane helix</keyword>
<dbReference type="OrthoDB" id="2441442at2759"/>
<feature type="transmembrane region" description="Helical" evidence="2">
    <location>
        <begin position="109"/>
        <end position="131"/>
    </location>
</feature>
<evidence type="ECO:0000313" key="4">
    <source>
        <dbReference type="Proteomes" id="UP000243308"/>
    </source>
</evidence>
<evidence type="ECO:0000256" key="1">
    <source>
        <dbReference type="SAM" id="MobiDB-lite"/>
    </source>
</evidence>
<feature type="compositionally biased region" description="Polar residues" evidence="1">
    <location>
        <begin position="25"/>
        <end position="34"/>
    </location>
</feature>
<sequence>MSKDQDASKAMDANQDVQPPPPSYAATSGGNTSYAPPAGAPPAGAPPGNSYYQAQPVGGQTYASPGGYAPPAGPPGGYAPPPPGTNTVIYVVDDPNATRPAASSGGMPLAMICFIFGLCTWFGYLVGMCYLQSPDPRERFWARACSFMAVIWALIIIFASIFGHH</sequence>
<organism evidence="3 4">
    <name type="scientific">Podila verticillata NRRL 6337</name>
    <dbReference type="NCBI Taxonomy" id="1069443"/>
    <lineage>
        <taxon>Eukaryota</taxon>
        <taxon>Fungi</taxon>
        <taxon>Fungi incertae sedis</taxon>
        <taxon>Mucoromycota</taxon>
        <taxon>Mortierellomycotina</taxon>
        <taxon>Mortierellomycetes</taxon>
        <taxon>Mortierellales</taxon>
        <taxon>Mortierellaceae</taxon>
        <taxon>Podila</taxon>
    </lineage>
</organism>
<keyword evidence="4" id="KW-1185">Reference proteome</keyword>
<protein>
    <submittedName>
        <fullName evidence="3">Uncharacterized protein</fullName>
    </submittedName>
</protein>
<feature type="transmembrane region" description="Helical" evidence="2">
    <location>
        <begin position="140"/>
        <end position="162"/>
    </location>
</feature>
<dbReference type="Proteomes" id="UP000243308">
    <property type="component" value="Unassembled WGS sequence"/>
</dbReference>
<reference evidence="3 4" key="1">
    <citation type="submission" date="2011-02" db="EMBL/GenBank/DDBJ databases">
        <title>The Genome Sequence of Mortierella verticillata NRRL 6337.</title>
        <authorList>
            <consortium name="The Broad Institute Genome Sequencing Platform"/>
            <person name="Russ C."/>
            <person name="Cuomo C."/>
            <person name="Burger G."/>
            <person name="Gray M.W."/>
            <person name="Holland P.W.H."/>
            <person name="King N."/>
            <person name="Lang F.B.F."/>
            <person name="Roger A.J."/>
            <person name="Ruiz-Trillo I."/>
            <person name="Young S.K."/>
            <person name="Zeng Q."/>
            <person name="Gargeya S."/>
            <person name="Alvarado L."/>
            <person name="Berlin A."/>
            <person name="Chapman S.B."/>
            <person name="Chen Z."/>
            <person name="Freedman E."/>
            <person name="Gellesch M."/>
            <person name="Goldberg J."/>
            <person name="Griggs A."/>
            <person name="Gujja S."/>
            <person name="Heilman E."/>
            <person name="Heiman D."/>
            <person name="Howarth C."/>
            <person name="Mehta T."/>
            <person name="Neiman D."/>
            <person name="Pearson M."/>
            <person name="Roberts A."/>
            <person name="Saif S."/>
            <person name="Shea T."/>
            <person name="Shenoy N."/>
            <person name="Sisk P."/>
            <person name="Stolte C."/>
            <person name="Sykes S."/>
            <person name="White J."/>
            <person name="Yandava C."/>
            <person name="Haas B."/>
            <person name="Nusbaum C."/>
            <person name="Birren B."/>
        </authorList>
    </citation>
    <scope>NUCLEOTIDE SEQUENCE [LARGE SCALE GENOMIC DNA]</scope>
    <source>
        <strain evidence="3 4">NRRL 6337</strain>
    </source>
</reference>